<dbReference type="RefSeq" id="WP_071454230.1">
    <property type="nucleotide sequence ID" value="NZ_CP017675.1"/>
</dbReference>
<protein>
    <submittedName>
        <fullName evidence="1">CRISPR-associated Csd1 family protein</fullName>
    </submittedName>
</protein>
<sequence>MLRELYQLSQQGSMALPTVGYGFVVASLQIDIPLLIAQPLTDTDAKGKEKLGRKLLLPDVIRTVNDKALPVADTGSYVLGLGKKGLIRQSLYRQLLEECYESTGDEVVKSVLESINHLDPEKIRKDCAPWFDLNPNKPDEDPLEKARIIFFYKGQIITDRPSVKDFWAKKFSDKSSDAEAGISESGDKGICSVTGKYTSLVKDKMPVMIKGVPATQGKGAALQSFNFNSSKSRKWESTDHAPISFDVAVRSHQMLNRFLSDDKHSYKQGDCVFVYWGDYDTGLNPVLWDDPEVLWEDPSAEVANMIFVSAEYPQGFNTDACKAEKFYLAILTGCEGRIAISRWDESTPQKIAQNVTNFIHVQRQIAKAKPIWQLAGSCFRDPSKDHIAPVVRALIGNALWGDPIPQSVVQQAMERIHLDMFSDKKDQKKYHGRSIARFQVLALYLGETMADKRHLKIAQHLGAIAYLMHRAEMEARELDDDGKTGVAGSLKALANTPKQVFGRLYQNAILYHLPTNTTDSKRRGRLNRTKYLLTKEFSHLEEIDISPETDLPNTFSIDETAWFYMGWGLREATFWQKENEAEENTTDTIITQQEQNQ</sequence>
<dbReference type="OrthoDB" id="9778918at2"/>
<dbReference type="Pfam" id="PF09709">
    <property type="entry name" value="Cas_Csd1"/>
    <property type="match status" value="1"/>
</dbReference>
<dbReference type="EMBL" id="CP017675">
    <property type="protein sequence ID" value="APB33681.1"/>
    <property type="molecule type" value="Genomic_DNA"/>
</dbReference>
<evidence type="ECO:0000313" key="1">
    <source>
        <dbReference type="EMBL" id="APB33681.1"/>
    </source>
</evidence>
<evidence type="ECO:0000313" key="2">
    <source>
        <dbReference type="Proteomes" id="UP000180235"/>
    </source>
</evidence>
<proteinExistence type="predicted"/>
<gene>
    <name evidence="1" type="ORF">GlitD10_1360</name>
</gene>
<dbReference type="Proteomes" id="UP000180235">
    <property type="component" value="Chromosome"/>
</dbReference>
<name>A0A1J0ACN6_9CYAN</name>
<dbReference type="STRING" id="1188229.GlitD10_1360"/>
<reference evidence="1 2" key="1">
    <citation type="submission" date="2016-10" db="EMBL/GenBank/DDBJ databases">
        <title>Description of Gloeomargarita lithophora gen. nov., sp. nov., a thylakoid-bearing basal-branching cyanobacterium with intracellular carbonates, and proposal for Gloeomargaritales ord. nov.</title>
        <authorList>
            <person name="Moreira D."/>
            <person name="Tavera R."/>
            <person name="Benzerara K."/>
            <person name="Skouri-Panet F."/>
            <person name="Couradeau E."/>
            <person name="Gerard E."/>
            <person name="Loussert C."/>
            <person name="Novelo E."/>
            <person name="Zivanovic Y."/>
            <person name="Lopez-Garcia P."/>
        </authorList>
    </citation>
    <scope>NUCLEOTIDE SEQUENCE [LARGE SCALE GENOMIC DNA]</scope>
    <source>
        <strain evidence="1 2">D10</strain>
    </source>
</reference>
<keyword evidence="2" id="KW-1185">Reference proteome</keyword>
<organism evidence="1 2">
    <name type="scientific">Gloeomargarita lithophora Alchichica-D10</name>
    <dbReference type="NCBI Taxonomy" id="1188229"/>
    <lineage>
        <taxon>Bacteria</taxon>
        <taxon>Bacillati</taxon>
        <taxon>Cyanobacteriota</taxon>
        <taxon>Cyanophyceae</taxon>
        <taxon>Gloeomargaritales</taxon>
        <taxon>Gloeomargaritaceae</taxon>
        <taxon>Gloeomargarita</taxon>
    </lineage>
</organism>
<dbReference type="AlphaFoldDB" id="A0A1J0ACN6"/>
<accession>A0A1J0ACN6</accession>
<dbReference type="KEGG" id="glt:GlitD10_1360"/>
<dbReference type="InterPro" id="IPR010144">
    <property type="entry name" value="CRISPR-assoc_prot_Csd1-typ"/>
</dbReference>